<keyword evidence="4" id="KW-0507">mRNA processing</keyword>
<comment type="subcellular location">
    <subcellularLocation>
        <location evidence="1">Nucleus</location>
    </subcellularLocation>
</comment>
<dbReference type="AlphaFoldDB" id="A0A914I1Y3"/>
<name>A0A914I1Y3_GLORO</name>
<evidence type="ECO:0000256" key="4">
    <source>
        <dbReference type="ARBA" id="ARBA00022664"/>
    </source>
</evidence>
<dbReference type="Gene3D" id="3.30.460.10">
    <property type="entry name" value="Beta Polymerase, domain 2"/>
    <property type="match status" value="1"/>
</dbReference>
<keyword evidence="11" id="KW-1185">Reference proteome</keyword>
<protein>
    <recommendedName>
        <fullName evidence="3">polynucleotide adenylyltransferase</fullName>
        <ecNumber evidence="3">2.7.7.19</ecNumber>
    </recommendedName>
</protein>
<evidence type="ECO:0000256" key="1">
    <source>
        <dbReference type="ARBA" id="ARBA00004123"/>
    </source>
</evidence>
<dbReference type="EC" id="2.7.7.19" evidence="3"/>
<dbReference type="Proteomes" id="UP000887572">
    <property type="component" value="Unplaced"/>
</dbReference>
<evidence type="ECO:0000313" key="11">
    <source>
        <dbReference type="Proteomes" id="UP000887572"/>
    </source>
</evidence>
<dbReference type="Gene3D" id="1.10.1410.10">
    <property type="match status" value="1"/>
</dbReference>
<dbReference type="PANTHER" id="PTHR10682:SF10">
    <property type="entry name" value="POLYNUCLEOTIDE ADENYLYLTRANSFERASE"/>
    <property type="match status" value="1"/>
</dbReference>
<evidence type="ECO:0000256" key="2">
    <source>
        <dbReference type="ARBA" id="ARBA00010912"/>
    </source>
</evidence>
<evidence type="ECO:0000256" key="9">
    <source>
        <dbReference type="ARBA" id="ARBA00048830"/>
    </source>
</evidence>
<dbReference type="InterPro" id="IPR007012">
    <property type="entry name" value="PolA_pol_cen_dom"/>
</dbReference>
<keyword evidence="8" id="KW-0539">Nucleus</keyword>
<dbReference type="InterPro" id="IPR043519">
    <property type="entry name" value="NT_sf"/>
</dbReference>
<dbReference type="GO" id="GO:1990817">
    <property type="term" value="F:poly(A) RNA polymerase activity"/>
    <property type="evidence" value="ECO:0007669"/>
    <property type="project" value="UniProtKB-EC"/>
</dbReference>
<dbReference type="SUPFAM" id="SSF81301">
    <property type="entry name" value="Nucleotidyltransferase"/>
    <property type="match status" value="1"/>
</dbReference>
<evidence type="ECO:0000256" key="7">
    <source>
        <dbReference type="ARBA" id="ARBA00022840"/>
    </source>
</evidence>
<dbReference type="SUPFAM" id="SSF81631">
    <property type="entry name" value="PAP/OAS1 substrate-binding domain"/>
    <property type="match status" value="1"/>
</dbReference>
<dbReference type="WBParaSite" id="Gr19_v10_g6561.t1">
    <property type="protein sequence ID" value="Gr19_v10_g6561.t1"/>
    <property type="gene ID" value="Gr19_v10_g6561"/>
</dbReference>
<evidence type="ECO:0000256" key="3">
    <source>
        <dbReference type="ARBA" id="ARBA00012388"/>
    </source>
</evidence>
<comment type="similarity">
    <text evidence="2">Belongs to the poly(A) polymerase family.</text>
</comment>
<dbReference type="Pfam" id="PF04928">
    <property type="entry name" value="PAP_central"/>
    <property type="match status" value="1"/>
</dbReference>
<dbReference type="GO" id="GO:0005524">
    <property type="term" value="F:ATP binding"/>
    <property type="evidence" value="ECO:0007669"/>
    <property type="project" value="UniProtKB-KW"/>
</dbReference>
<evidence type="ECO:0000256" key="6">
    <source>
        <dbReference type="ARBA" id="ARBA00022741"/>
    </source>
</evidence>
<evidence type="ECO:0000313" key="12">
    <source>
        <dbReference type="WBParaSite" id="Gr19_v10_g6561.t1"/>
    </source>
</evidence>
<evidence type="ECO:0000256" key="8">
    <source>
        <dbReference type="ARBA" id="ARBA00023242"/>
    </source>
</evidence>
<dbReference type="GO" id="GO:0006397">
    <property type="term" value="P:mRNA processing"/>
    <property type="evidence" value="ECO:0007669"/>
    <property type="project" value="UniProtKB-KW"/>
</dbReference>
<dbReference type="PANTHER" id="PTHR10682">
    <property type="entry name" value="POLY A POLYMERASE"/>
    <property type="match status" value="1"/>
</dbReference>
<accession>A0A914I1Y3</accession>
<sequence length="786" mass="91383">MMLLWENGPADTSLYYALRICVEQALAEHSKRIAERRLRDLDDLEAEIIAKFVICIGNKMGKAPRKDTILCELQFNEMAKLLDKWDDFRQMLEENKTLWHELMDNERVKKFEVLLKERDKYFPVAESFVGSALSDTDEETFEDTNDKFVVEKNEIKTNQNDYSVQNISKIEEILEMYGNSEINDELLELYSESENWIKQKIGIVKLADLLDDLLLKNIFKNFWNNLHLIHLKIQKYSNDERLAKCQNEATDESLTKCRNQQKYSNDESCESRTENLCACAEYDDKYVKMLENMLKMKTLDSLFNVHHAHDLEGIQYNLIRTLPKNRVNELQISNEISTFISSPEFGRRNKTPILALKKGIESIVEDWAKQLTSIKPRLVTIGSHLMSADMEGSDLDLLCVVHNKINVRHFYGESGVDLFTLLKKKLKGIKNISWIDGKVKMVRIEHVNIEVDLSLVPVPEEYLSGTELLLDDDKLTRQMTYESGIYSLAGYKSAKFQLSLLISAQKEECISLRKAVKVWAKNRLIYSGIFGYFNGAALSVMATKICVLFPDAPLSYLLLQFFSIYSNWDWAHRVPVILDKLTPITMNQIVRFWPPIFSLAAMSVITPKFPEQNAAFNVNDFTFRTIIAELKIANEILSENIKKWQHIFEEIKFKDNFGHFALILCSAINFEEYSKNCAFQKSKIREKLLAWAKQESVAQRLEQFHLIPQSEEKIACRMKKTTAFGRLWLVGLTMKSEYHNENLTLNLLPIYDSDQLPALDVFWIRSFYAEAKNLKKRIEMLRHIKQ</sequence>
<evidence type="ECO:0000256" key="5">
    <source>
        <dbReference type="ARBA" id="ARBA00022679"/>
    </source>
</evidence>
<keyword evidence="6" id="KW-0547">Nucleotide-binding</keyword>
<proteinExistence type="inferred from homology"/>
<comment type="catalytic activity">
    <reaction evidence="9">
        <text>RNA(n) + ATP = RNA(n)-3'-adenine ribonucleotide + diphosphate</text>
        <dbReference type="Rhea" id="RHEA:11332"/>
        <dbReference type="Rhea" id="RHEA-COMP:14527"/>
        <dbReference type="Rhea" id="RHEA-COMP:17347"/>
        <dbReference type="ChEBI" id="CHEBI:30616"/>
        <dbReference type="ChEBI" id="CHEBI:33019"/>
        <dbReference type="ChEBI" id="CHEBI:140395"/>
        <dbReference type="ChEBI" id="CHEBI:173115"/>
        <dbReference type="EC" id="2.7.7.19"/>
    </reaction>
</comment>
<organism evidence="11 12">
    <name type="scientific">Globodera rostochiensis</name>
    <name type="common">Golden nematode worm</name>
    <name type="synonym">Heterodera rostochiensis</name>
    <dbReference type="NCBI Taxonomy" id="31243"/>
    <lineage>
        <taxon>Eukaryota</taxon>
        <taxon>Metazoa</taxon>
        <taxon>Ecdysozoa</taxon>
        <taxon>Nematoda</taxon>
        <taxon>Chromadorea</taxon>
        <taxon>Rhabditida</taxon>
        <taxon>Tylenchina</taxon>
        <taxon>Tylenchomorpha</taxon>
        <taxon>Tylenchoidea</taxon>
        <taxon>Heteroderidae</taxon>
        <taxon>Heteroderinae</taxon>
        <taxon>Globodera</taxon>
    </lineage>
</organism>
<keyword evidence="7" id="KW-0067">ATP-binding</keyword>
<dbReference type="GO" id="GO:0005634">
    <property type="term" value="C:nucleus"/>
    <property type="evidence" value="ECO:0007669"/>
    <property type="project" value="UniProtKB-SubCell"/>
</dbReference>
<reference evidence="12" key="1">
    <citation type="submission" date="2022-11" db="UniProtKB">
        <authorList>
            <consortium name="WormBaseParasite"/>
        </authorList>
    </citation>
    <scope>IDENTIFICATION</scope>
</reference>
<keyword evidence="5" id="KW-0808">Transferase</keyword>
<evidence type="ECO:0000259" key="10">
    <source>
        <dbReference type="Pfam" id="PF04928"/>
    </source>
</evidence>
<feature type="domain" description="Poly(A) polymerase central" evidence="10">
    <location>
        <begin position="514"/>
        <end position="649"/>
    </location>
</feature>